<feature type="domain" description="ABC transporter" evidence="12">
    <location>
        <begin position="231"/>
        <end position="483"/>
    </location>
</feature>
<feature type="compositionally biased region" description="Polar residues" evidence="10">
    <location>
        <begin position="131"/>
        <end position="147"/>
    </location>
</feature>
<dbReference type="InterPro" id="IPR043926">
    <property type="entry name" value="ABCG_dom"/>
</dbReference>
<feature type="transmembrane region" description="Helical" evidence="11">
    <location>
        <begin position="661"/>
        <end position="694"/>
    </location>
</feature>
<dbReference type="GeneID" id="77725090"/>
<dbReference type="InterPro" id="IPR027417">
    <property type="entry name" value="P-loop_NTPase"/>
</dbReference>
<accession>A0AA38LST7</accession>
<reference evidence="13" key="1">
    <citation type="journal article" date="2022" name="G3 (Bethesda)">
        <title>High quality genome of the basidiomycete yeast Dioszegia hungarica PDD-24b-2 isolated from cloud water.</title>
        <authorList>
            <person name="Jarrige D."/>
            <person name="Haridas S."/>
            <person name="Bleykasten-Grosshans C."/>
            <person name="Joly M."/>
            <person name="Nadalig T."/>
            <person name="Sancelme M."/>
            <person name="Vuilleumier S."/>
            <person name="Grigoriev I.V."/>
            <person name="Amato P."/>
            <person name="Bringel F."/>
        </authorList>
    </citation>
    <scope>NUCLEOTIDE SEQUENCE</scope>
    <source>
        <strain evidence="13">PDD-24b-2</strain>
    </source>
</reference>
<evidence type="ECO:0000256" key="1">
    <source>
        <dbReference type="ARBA" id="ARBA00004141"/>
    </source>
</evidence>
<dbReference type="PANTHER" id="PTHR19241">
    <property type="entry name" value="ATP-BINDING CASSETTE TRANSPORTER"/>
    <property type="match status" value="1"/>
</dbReference>
<feature type="compositionally biased region" description="Basic and acidic residues" evidence="10">
    <location>
        <begin position="156"/>
        <end position="168"/>
    </location>
</feature>
<keyword evidence="8 11" id="KW-0472">Membrane</keyword>
<keyword evidence="7 11" id="KW-1133">Transmembrane helix</keyword>
<evidence type="ECO:0000256" key="7">
    <source>
        <dbReference type="ARBA" id="ARBA00022989"/>
    </source>
</evidence>
<keyword evidence="3" id="KW-0813">Transport</keyword>
<keyword evidence="6" id="KW-0067">ATP-binding</keyword>
<feature type="transmembrane region" description="Helical" evidence="11">
    <location>
        <begin position="1403"/>
        <end position="1426"/>
    </location>
</feature>
<dbReference type="FunFam" id="3.40.50.300:FF:000054">
    <property type="entry name" value="ABC multidrug transporter atrF"/>
    <property type="match status" value="1"/>
</dbReference>
<keyword evidence="4 11" id="KW-0812">Transmembrane</keyword>
<dbReference type="Pfam" id="PF19055">
    <property type="entry name" value="ABC2_membrane_7"/>
    <property type="match status" value="1"/>
</dbReference>
<evidence type="ECO:0000256" key="9">
    <source>
        <dbReference type="ARBA" id="ARBA00051750"/>
    </source>
</evidence>
<name>A0AA38LST7_9TREE</name>
<feature type="transmembrane region" description="Helical" evidence="11">
    <location>
        <begin position="733"/>
        <end position="757"/>
    </location>
</feature>
<comment type="catalytic activity">
    <reaction evidence="9">
        <text>itraconazole(in) + ATP + H2O = itraconazole(out) + ADP + phosphate + H(+)</text>
        <dbReference type="Rhea" id="RHEA:33503"/>
        <dbReference type="ChEBI" id="CHEBI:6076"/>
        <dbReference type="ChEBI" id="CHEBI:15377"/>
        <dbReference type="ChEBI" id="CHEBI:15378"/>
        <dbReference type="ChEBI" id="CHEBI:30616"/>
        <dbReference type="ChEBI" id="CHEBI:43474"/>
        <dbReference type="ChEBI" id="CHEBI:456216"/>
    </reaction>
    <physiologicalReaction direction="left-to-right" evidence="9">
        <dbReference type="Rhea" id="RHEA:33504"/>
    </physiologicalReaction>
</comment>
<evidence type="ECO:0000256" key="5">
    <source>
        <dbReference type="ARBA" id="ARBA00022741"/>
    </source>
</evidence>
<feature type="compositionally biased region" description="Polar residues" evidence="10">
    <location>
        <begin position="53"/>
        <end position="78"/>
    </location>
</feature>
<evidence type="ECO:0000256" key="8">
    <source>
        <dbReference type="ARBA" id="ARBA00023136"/>
    </source>
</evidence>
<keyword evidence="14" id="KW-1185">Reference proteome</keyword>
<feature type="region of interest" description="Disordered" evidence="10">
    <location>
        <begin position="1"/>
        <end position="104"/>
    </location>
</feature>
<feature type="domain" description="ABC transporter" evidence="12">
    <location>
        <begin position="924"/>
        <end position="1167"/>
    </location>
</feature>
<feature type="compositionally biased region" description="Basic and acidic residues" evidence="10">
    <location>
        <begin position="7"/>
        <end position="29"/>
    </location>
</feature>
<dbReference type="CDD" id="cd03232">
    <property type="entry name" value="ABCG_PDR_domain2"/>
    <property type="match status" value="1"/>
</dbReference>
<dbReference type="Pfam" id="PF06422">
    <property type="entry name" value="PDR_CDR"/>
    <property type="match status" value="1"/>
</dbReference>
<comment type="similarity">
    <text evidence="2">Belongs to the ABC transporter superfamily. ABCG family. PDR (TC 3.A.1.205) subfamily.</text>
</comment>
<dbReference type="EMBL" id="JAKWFO010000008">
    <property type="protein sequence ID" value="KAI9633628.1"/>
    <property type="molecule type" value="Genomic_DNA"/>
</dbReference>
<dbReference type="InterPro" id="IPR003439">
    <property type="entry name" value="ABC_transporter-like_ATP-bd"/>
</dbReference>
<dbReference type="GO" id="GO:0016887">
    <property type="term" value="F:ATP hydrolysis activity"/>
    <property type="evidence" value="ECO:0007669"/>
    <property type="project" value="InterPro"/>
</dbReference>
<dbReference type="CDD" id="cd03233">
    <property type="entry name" value="ABCG_PDR_domain1"/>
    <property type="match status" value="1"/>
</dbReference>
<dbReference type="Proteomes" id="UP001164286">
    <property type="component" value="Unassembled WGS sequence"/>
</dbReference>
<dbReference type="RefSeq" id="XP_052943405.1">
    <property type="nucleotide sequence ID" value="XM_053085889.1"/>
</dbReference>
<comment type="caution">
    <text evidence="13">The sequence shown here is derived from an EMBL/GenBank/DDBJ whole genome shotgun (WGS) entry which is preliminary data.</text>
</comment>
<feature type="transmembrane region" description="Helical" evidence="11">
    <location>
        <begin position="1288"/>
        <end position="1309"/>
    </location>
</feature>
<dbReference type="InterPro" id="IPR013525">
    <property type="entry name" value="ABC2_TM"/>
</dbReference>
<dbReference type="InterPro" id="IPR003593">
    <property type="entry name" value="AAA+_ATPase"/>
</dbReference>
<dbReference type="SUPFAM" id="SSF52540">
    <property type="entry name" value="P-loop containing nucleoside triphosphate hydrolases"/>
    <property type="match status" value="2"/>
</dbReference>
<feature type="transmembrane region" description="Helical" evidence="11">
    <location>
        <begin position="594"/>
        <end position="615"/>
    </location>
</feature>
<dbReference type="GO" id="GO:0016020">
    <property type="term" value="C:membrane"/>
    <property type="evidence" value="ECO:0007669"/>
    <property type="project" value="UniProtKB-SubCell"/>
</dbReference>
<feature type="transmembrane region" description="Helical" evidence="11">
    <location>
        <begin position="1265"/>
        <end position="1282"/>
    </location>
</feature>
<feature type="transmembrane region" description="Helical" evidence="11">
    <location>
        <begin position="1523"/>
        <end position="1544"/>
    </location>
</feature>
<dbReference type="SMART" id="SM00382">
    <property type="entry name" value="AAA"/>
    <property type="match status" value="1"/>
</dbReference>
<feature type="transmembrane region" description="Helical" evidence="11">
    <location>
        <begin position="1345"/>
        <end position="1365"/>
    </location>
</feature>
<keyword evidence="5" id="KW-0547">Nucleotide-binding</keyword>
<dbReference type="GO" id="GO:0140359">
    <property type="term" value="F:ABC-type transporter activity"/>
    <property type="evidence" value="ECO:0007669"/>
    <property type="project" value="InterPro"/>
</dbReference>
<dbReference type="InterPro" id="IPR010929">
    <property type="entry name" value="PDR_CDR_ABC"/>
</dbReference>
<dbReference type="InterPro" id="IPR029481">
    <property type="entry name" value="ABC_trans_N"/>
</dbReference>
<feature type="transmembrane region" description="Helical" evidence="11">
    <location>
        <begin position="700"/>
        <end position="721"/>
    </location>
</feature>
<proteinExistence type="inferred from homology"/>
<comment type="subcellular location">
    <subcellularLocation>
        <location evidence="1">Membrane</location>
        <topology evidence="1">Multi-pass membrane protein</topology>
    </subcellularLocation>
</comment>
<evidence type="ECO:0000256" key="3">
    <source>
        <dbReference type="ARBA" id="ARBA00022448"/>
    </source>
</evidence>
<dbReference type="GO" id="GO:0005524">
    <property type="term" value="F:ATP binding"/>
    <property type="evidence" value="ECO:0007669"/>
    <property type="project" value="UniProtKB-KW"/>
</dbReference>
<sequence length="1549" mass="171202">MGASDQDGNHQERLERDVAATPADGEKREHIVRRSQLFGADEPAVSGTEPQVIPTQRNTSYQNAVDASPRGSSGSSGHTVAGDNANLKPGAIGQHPSASSSLDFVGEMEKPKGVSVRRGKEEFAALERRYSNMSQQSGDLQRSNTRRSVLGRKPSRVAETKDVEKGKQDEEEFDLAGTLRSGREKQDEAGIRHKQVGVAWDDLEVIGGGGMKINIRAFPNAIAEQFIMPVISLLGLFGYNPLAPKPNTILHKNSGVLKPGQMCLVLGRPGAGCSTFLKSISNQRDGFLSVEGDVSYAGVGSKEMGKRFGGEVVYNQEDDDHLPTLTVAQTIRFALSTKNPKRKIPGVTDKQFREEVLELLLSMLNIKHTANTIVGNAFMRGVSGGERKRVSIAEMWCGGGVLGSWDNSTRGLDASTALDYAKSLRLLTDIMKQTTFVSLYQAGEGIYQQFDKVMVLNEGHVVYYGPAKEARQYMIGLGYKDLPRQTTADYLTGCTDLNERQFADGKDAESVPSTPAAMEKAYKESEICRREIAEKEEYQKLHAETSEARDEFRQAVQDQKHRGVGKKSPYTVPFASQVWALAKRQTILRFQDTFGIYTGYATSVIVAFIVGSTFFQQPTSVSGAFTRGGVFLLFNALTSFSELPGQMMGRPILYRQNGYRFYRPAAFAVAAVLADIPYNASNIFLFTIITYFLSGLYTSAGAYFAFYLFVFLGFMVMAGFFRTLGVATKDYNVAARLASVLISIMVTYAGYMIPVFAMKRWLFWLFYLNPLSYAYEALFANEFGRIDLTCDTNYILPRNIPAAGITGFPDTVGANQLCALPGSTPGSNVVSGTAYMNAAFTYYSSHIWRNFGILIGFFIAFLCLQMFFIETLKQGDAKAAVVVFKKEDKDSKERNKRLEDRKLDFRAGKLDQDVSGLGMAPKAFTWAGLNYTVPIKGGEKQLLNDIWGYVKPGSLTALMGASGAGKTTLLDVLADRKTTGTITGDIQMDGRKIDASFQRGCAYAEQQDVHEWTATVREALRFSAYLRQPQSVPVEEKNAYVEDIIELLELQDLADGMVGFPGFGLTVEARKRLTIGVELAAKPELLLFLDEPTSGLDGQSAYNIVRFLRKLTAAGQKILCTIHQPNALLFQSFERLLLLQRGGETVYFGPIGEDSKDLIGYLERNGAEVPKDINPAEFMLEAIGAGSQKRIGGDWGEKWRNSPELQEVKETVRQLNEEALANNHEDNTNHKGSEYATSVWFQFRTVLTRTNVALWRNADYQWTRAFAHIAIALVVGLTFLQLDTSLQSLQYVIAVFFATILPALVLAQIEPQYIMSRMTFARESSSKMYSSTIFAFTQFLAEQPYSLLCATLFFVLLYYLVGLPYESSRAGYILITEIYAVTLGQAVAALSPSITVAALFNPFLLVTFSLFCGVLTGGPSGMPYFWSSWMYQLDPFTRLISGLVSSVLYQVEVVCQSTEFNRFTPPNGQTCGAYASAFATAVGGYINNPSAIAPATCEFCQYRVGQSFYTPLAISFDTRWRDLGIFIAYCVFNVAVLLLAARFLSYTKR</sequence>
<dbReference type="PROSITE" id="PS00211">
    <property type="entry name" value="ABC_TRANSPORTER_1"/>
    <property type="match status" value="1"/>
</dbReference>
<organism evidence="13 14">
    <name type="scientific">Dioszegia hungarica</name>
    <dbReference type="NCBI Taxonomy" id="4972"/>
    <lineage>
        <taxon>Eukaryota</taxon>
        <taxon>Fungi</taxon>
        <taxon>Dikarya</taxon>
        <taxon>Basidiomycota</taxon>
        <taxon>Agaricomycotina</taxon>
        <taxon>Tremellomycetes</taxon>
        <taxon>Tremellales</taxon>
        <taxon>Bulleribasidiaceae</taxon>
        <taxon>Dioszegia</taxon>
    </lineage>
</organism>
<dbReference type="PROSITE" id="PS50893">
    <property type="entry name" value="ABC_TRANSPORTER_2"/>
    <property type="match status" value="2"/>
</dbReference>
<evidence type="ECO:0000313" key="14">
    <source>
        <dbReference type="Proteomes" id="UP001164286"/>
    </source>
</evidence>
<dbReference type="Pfam" id="PF14510">
    <property type="entry name" value="ABC_trans_N"/>
    <property type="match status" value="1"/>
</dbReference>
<evidence type="ECO:0000256" key="2">
    <source>
        <dbReference type="ARBA" id="ARBA00006012"/>
    </source>
</evidence>
<dbReference type="Pfam" id="PF00005">
    <property type="entry name" value="ABC_tran"/>
    <property type="match status" value="2"/>
</dbReference>
<feature type="region of interest" description="Disordered" evidence="10">
    <location>
        <begin position="128"/>
        <end position="172"/>
    </location>
</feature>
<feature type="transmembrane region" description="Helical" evidence="11">
    <location>
        <begin position="847"/>
        <end position="869"/>
    </location>
</feature>
<evidence type="ECO:0000259" key="12">
    <source>
        <dbReference type="PROSITE" id="PS50893"/>
    </source>
</evidence>
<protein>
    <submittedName>
        <fullName evidence="13">ABC-2 type transporter-domain-containing protein</fullName>
    </submittedName>
</protein>
<evidence type="ECO:0000256" key="11">
    <source>
        <dbReference type="SAM" id="Phobius"/>
    </source>
</evidence>
<dbReference type="InterPro" id="IPR017871">
    <property type="entry name" value="ABC_transporter-like_CS"/>
</dbReference>
<evidence type="ECO:0000313" key="13">
    <source>
        <dbReference type="EMBL" id="KAI9633628.1"/>
    </source>
</evidence>
<evidence type="ECO:0000256" key="6">
    <source>
        <dbReference type="ARBA" id="ARBA00022840"/>
    </source>
</evidence>
<gene>
    <name evidence="13" type="ORF">MKK02DRAFT_18092</name>
</gene>
<dbReference type="InterPro" id="IPR034003">
    <property type="entry name" value="ABCG_PDR_2"/>
</dbReference>
<evidence type="ECO:0000256" key="10">
    <source>
        <dbReference type="SAM" id="MobiDB-lite"/>
    </source>
</evidence>
<dbReference type="Gene3D" id="3.40.50.300">
    <property type="entry name" value="P-loop containing nucleotide triphosphate hydrolases"/>
    <property type="match status" value="2"/>
</dbReference>
<evidence type="ECO:0000256" key="4">
    <source>
        <dbReference type="ARBA" id="ARBA00022692"/>
    </source>
</evidence>
<dbReference type="InterPro" id="IPR034001">
    <property type="entry name" value="ABCG_PDR_1"/>
</dbReference>
<dbReference type="Pfam" id="PF01061">
    <property type="entry name" value="ABC2_membrane"/>
    <property type="match status" value="2"/>
</dbReference>
<feature type="transmembrane region" description="Helical" evidence="11">
    <location>
        <begin position="1371"/>
        <end position="1391"/>
    </location>
</feature>